<protein>
    <submittedName>
        <fullName evidence="2">Uncharacterized protein</fullName>
    </submittedName>
</protein>
<proteinExistence type="predicted"/>
<dbReference type="Proteomes" id="UP000887580">
    <property type="component" value="Unplaced"/>
</dbReference>
<accession>A0AC35FTF5</accession>
<evidence type="ECO:0000313" key="2">
    <source>
        <dbReference type="WBParaSite" id="PS1159_v2.g20753.t1"/>
    </source>
</evidence>
<evidence type="ECO:0000313" key="1">
    <source>
        <dbReference type="Proteomes" id="UP000887580"/>
    </source>
</evidence>
<dbReference type="WBParaSite" id="PS1159_v2.g20753.t1">
    <property type="protein sequence ID" value="PS1159_v2.g20753.t1"/>
    <property type="gene ID" value="PS1159_v2.g20753"/>
</dbReference>
<organism evidence="1 2">
    <name type="scientific">Panagrolaimus sp. PS1159</name>
    <dbReference type="NCBI Taxonomy" id="55785"/>
    <lineage>
        <taxon>Eukaryota</taxon>
        <taxon>Metazoa</taxon>
        <taxon>Ecdysozoa</taxon>
        <taxon>Nematoda</taxon>
        <taxon>Chromadorea</taxon>
        <taxon>Rhabditida</taxon>
        <taxon>Tylenchina</taxon>
        <taxon>Panagrolaimomorpha</taxon>
        <taxon>Panagrolaimoidea</taxon>
        <taxon>Panagrolaimidae</taxon>
        <taxon>Panagrolaimus</taxon>
    </lineage>
</organism>
<name>A0AC35FTF5_9BILA</name>
<sequence>MSYLGIFILISNLSSFFKKQPFSFNKNKKLFVFFCCFPLPSVSIPPLSVGSFYFKFKLFSMLFFFIIFCTFEKFVIVKPWFFSHSLSLIQITKFCQFFSIYYFFL</sequence>
<reference evidence="2" key="1">
    <citation type="submission" date="2022-11" db="UniProtKB">
        <authorList>
            <consortium name="WormBaseParasite"/>
        </authorList>
    </citation>
    <scope>IDENTIFICATION</scope>
</reference>